<sequence>MANEYPKLPTSRTCMLFFVLKERRKYKTEHACDFCQIFRKKNGPTCKQGGFEIRPPEKLKNVTSSKSKLESKMLAMKKKKPDKMEKKYDIDWNQFETVPSNSICSVGATCIRHGEAHYHCKVLSL</sequence>
<reference evidence="1 2" key="1">
    <citation type="journal article" date="2013" name="Curr. Biol.">
        <title>The Genome of the Foraminiferan Reticulomyxa filosa.</title>
        <authorList>
            <person name="Glockner G."/>
            <person name="Hulsmann N."/>
            <person name="Schleicher M."/>
            <person name="Noegel A.A."/>
            <person name="Eichinger L."/>
            <person name="Gallinger C."/>
            <person name="Pawlowski J."/>
            <person name="Sierra R."/>
            <person name="Euteneuer U."/>
            <person name="Pillet L."/>
            <person name="Moustafa A."/>
            <person name="Platzer M."/>
            <person name="Groth M."/>
            <person name="Szafranski K."/>
            <person name="Schliwa M."/>
        </authorList>
    </citation>
    <scope>NUCLEOTIDE SEQUENCE [LARGE SCALE GENOMIC DNA]</scope>
</reference>
<gene>
    <name evidence="1" type="ORF">RFI_04190</name>
</gene>
<dbReference type="AlphaFoldDB" id="X6P5P9"/>
<name>X6P5P9_RETFI</name>
<evidence type="ECO:0000313" key="2">
    <source>
        <dbReference type="Proteomes" id="UP000023152"/>
    </source>
</evidence>
<protein>
    <submittedName>
        <fullName evidence="1">Uncharacterized protein</fullName>
    </submittedName>
</protein>
<comment type="caution">
    <text evidence="1">The sequence shown here is derived from an EMBL/GenBank/DDBJ whole genome shotgun (WGS) entry which is preliminary data.</text>
</comment>
<accession>X6P5P9</accession>
<proteinExistence type="predicted"/>
<evidence type="ECO:0000313" key="1">
    <source>
        <dbReference type="EMBL" id="ETO32927.1"/>
    </source>
</evidence>
<keyword evidence="2" id="KW-1185">Reference proteome</keyword>
<dbReference type="Proteomes" id="UP000023152">
    <property type="component" value="Unassembled WGS sequence"/>
</dbReference>
<organism evidence="1 2">
    <name type="scientific">Reticulomyxa filosa</name>
    <dbReference type="NCBI Taxonomy" id="46433"/>
    <lineage>
        <taxon>Eukaryota</taxon>
        <taxon>Sar</taxon>
        <taxon>Rhizaria</taxon>
        <taxon>Retaria</taxon>
        <taxon>Foraminifera</taxon>
        <taxon>Monothalamids</taxon>
        <taxon>Reticulomyxidae</taxon>
        <taxon>Reticulomyxa</taxon>
    </lineage>
</organism>
<dbReference type="EMBL" id="ASPP01003819">
    <property type="protein sequence ID" value="ETO32927.1"/>
    <property type="molecule type" value="Genomic_DNA"/>
</dbReference>